<dbReference type="EMBL" id="VTOW01000001">
    <property type="protein sequence ID" value="NKE69235.1"/>
    <property type="molecule type" value="Genomic_DNA"/>
</dbReference>
<feature type="transmembrane region" description="Helical" evidence="7">
    <location>
        <begin position="242"/>
        <end position="260"/>
    </location>
</feature>
<dbReference type="PROSITE" id="PS50928">
    <property type="entry name" value="ABC_TM1"/>
    <property type="match status" value="1"/>
</dbReference>
<dbReference type="RefSeq" id="WP_168057552.1">
    <property type="nucleotide sequence ID" value="NZ_VTOW01000001.1"/>
</dbReference>
<reference evidence="9 10" key="1">
    <citation type="journal article" date="2020" name="Nature">
        <title>Bacterial chemolithoautotrophy via manganese oxidation.</title>
        <authorList>
            <person name="Yu H."/>
            <person name="Leadbetter J.R."/>
        </authorList>
    </citation>
    <scope>NUCLEOTIDE SEQUENCE [LARGE SCALE GENOMIC DNA]</scope>
    <source>
        <strain evidence="9 10">Mn-1</strain>
    </source>
</reference>
<evidence type="ECO:0000256" key="4">
    <source>
        <dbReference type="ARBA" id="ARBA00022692"/>
    </source>
</evidence>
<evidence type="ECO:0000256" key="2">
    <source>
        <dbReference type="ARBA" id="ARBA00022448"/>
    </source>
</evidence>
<dbReference type="AlphaFoldDB" id="A0A7X6I9C4"/>
<dbReference type="PANTHER" id="PTHR32243">
    <property type="entry name" value="MALTOSE TRANSPORT SYSTEM PERMEASE-RELATED"/>
    <property type="match status" value="1"/>
</dbReference>
<dbReference type="SUPFAM" id="SSF161098">
    <property type="entry name" value="MetI-like"/>
    <property type="match status" value="1"/>
</dbReference>
<accession>A0A7X6I9C4</accession>
<evidence type="ECO:0000313" key="9">
    <source>
        <dbReference type="EMBL" id="NKE69235.1"/>
    </source>
</evidence>
<comment type="caution">
    <text evidence="9">The sequence shown here is derived from an EMBL/GenBank/DDBJ whole genome shotgun (WGS) entry which is preliminary data.</text>
</comment>
<feature type="transmembrane region" description="Helical" evidence="7">
    <location>
        <begin position="137"/>
        <end position="160"/>
    </location>
</feature>
<keyword evidence="10" id="KW-1185">Reference proteome</keyword>
<organism evidence="9 10">
    <name type="scientific">Candidatus Manganitrophus noduliformans</name>
    <dbReference type="NCBI Taxonomy" id="2606439"/>
    <lineage>
        <taxon>Bacteria</taxon>
        <taxon>Pseudomonadati</taxon>
        <taxon>Nitrospirota</taxon>
        <taxon>Nitrospiria</taxon>
        <taxon>Candidatus Troglogloeales</taxon>
        <taxon>Candidatus Manganitrophaceae</taxon>
        <taxon>Candidatus Manganitrophus</taxon>
    </lineage>
</organism>
<dbReference type="InterPro" id="IPR000515">
    <property type="entry name" value="MetI-like"/>
</dbReference>
<comment type="similarity">
    <text evidence="7">Belongs to the binding-protein-dependent transport system permease family.</text>
</comment>
<dbReference type="CDD" id="cd06261">
    <property type="entry name" value="TM_PBP2"/>
    <property type="match status" value="1"/>
</dbReference>
<sequence>MTKRSLKQAGFFLLLFATALFFLGPVVWQAITSITPDSELVTLPPILPQHPTLEHYRSIFTGHPFFRIILNSLAVAGMTTFFSLAFGALAAFALARLHFKGKRLLLGVALGVSMFPPVAIVSPLYLIVRALGLRDTWWALVITHTAFSLPLSLWILTRFFEEIPAELYRAAQIDGCAPLQAFTKVLLPLAAPGLSAVAILVFLFSWGEFLFALTFTTTEASRTIPVGIALFPGLHEIPYGDMAAASIVVTLPVILLVLFFQRRIVEGLTAGAVKG</sequence>
<comment type="subcellular location">
    <subcellularLocation>
        <location evidence="1 7">Cell membrane</location>
        <topology evidence="1 7">Multi-pass membrane protein</topology>
    </subcellularLocation>
</comment>
<evidence type="ECO:0000259" key="8">
    <source>
        <dbReference type="PROSITE" id="PS50928"/>
    </source>
</evidence>
<keyword evidence="5 7" id="KW-1133">Transmembrane helix</keyword>
<gene>
    <name evidence="9" type="ORF">MNODULE_00515</name>
</gene>
<proteinExistence type="inferred from homology"/>
<keyword evidence="6 7" id="KW-0472">Membrane</keyword>
<evidence type="ECO:0000256" key="5">
    <source>
        <dbReference type="ARBA" id="ARBA00022989"/>
    </source>
</evidence>
<dbReference type="GO" id="GO:0005886">
    <property type="term" value="C:plasma membrane"/>
    <property type="evidence" value="ECO:0007669"/>
    <property type="project" value="UniProtKB-SubCell"/>
</dbReference>
<dbReference type="Pfam" id="PF00528">
    <property type="entry name" value="BPD_transp_1"/>
    <property type="match status" value="1"/>
</dbReference>
<evidence type="ECO:0000256" key="6">
    <source>
        <dbReference type="ARBA" id="ARBA00023136"/>
    </source>
</evidence>
<evidence type="ECO:0000256" key="7">
    <source>
        <dbReference type="RuleBase" id="RU363032"/>
    </source>
</evidence>
<dbReference type="Proteomes" id="UP000534783">
    <property type="component" value="Unassembled WGS sequence"/>
</dbReference>
<dbReference type="InterPro" id="IPR035906">
    <property type="entry name" value="MetI-like_sf"/>
</dbReference>
<dbReference type="PANTHER" id="PTHR32243:SF18">
    <property type="entry name" value="INNER MEMBRANE ABC TRANSPORTER PERMEASE PROTEIN YCJP"/>
    <property type="match status" value="1"/>
</dbReference>
<evidence type="ECO:0000256" key="3">
    <source>
        <dbReference type="ARBA" id="ARBA00022475"/>
    </source>
</evidence>
<feature type="transmembrane region" description="Helical" evidence="7">
    <location>
        <begin position="181"/>
        <end position="206"/>
    </location>
</feature>
<evidence type="ECO:0000313" key="10">
    <source>
        <dbReference type="Proteomes" id="UP000534783"/>
    </source>
</evidence>
<dbReference type="InterPro" id="IPR050901">
    <property type="entry name" value="BP-dep_ABC_trans_perm"/>
</dbReference>
<evidence type="ECO:0000256" key="1">
    <source>
        <dbReference type="ARBA" id="ARBA00004651"/>
    </source>
</evidence>
<protein>
    <submittedName>
        <fullName evidence="9">Carbohydrate ABC transporter permease</fullName>
    </submittedName>
</protein>
<feature type="domain" description="ABC transmembrane type-1" evidence="8">
    <location>
        <begin position="69"/>
        <end position="260"/>
    </location>
</feature>
<keyword evidence="4 7" id="KW-0812">Transmembrane</keyword>
<feature type="transmembrane region" description="Helical" evidence="7">
    <location>
        <begin position="68"/>
        <end position="92"/>
    </location>
</feature>
<dbReference type="Gene3D" id="1.10.3720.10">
    <property type="entry name" value="MetI-like"/>
    <property type="match status" value="1"/>
</dbReference>
<feature type="transmembrane region" description="Helical" evidence="7">
    <location>
        <begin position="104"/>
        <end position="125"/>
    </location>
</feature>
<keyword evidence="2 7" id="KW-0813">Transport</keyword>
<keyword evidence="3" id="KW-1003">Cell membrane</keyword>
<name>A0A7X6I9C4_9BACT</name>
<dbReference type="GO" id="GO:0055085">
    <property type="term" value="P:transmembrane transport"/>
    <property type="evidence" value="ECO:0007669"/>
    <property type="project" value="InterPro"/>
</dbReference>